<reference evidence="3" key="1">
    <citation type="submission" date="2016-06" db="UniProtKB">
        <authorList>
            <consortium name="WormBaseParasite"/>
        </authorList>
    </citation>
    <scope>IDENTIFICATION</scope>
</reference>
<evidence type="ECO:0000313" key="3">
    <source>
        <dbReference type="WBParaSite" id="GPUH_0001104301-mRNA-1"/>
    </source>
</evidence>
<dbReference type="AlphaFoldDB" id="A0A183DQN9"/>
<name>A0A183DQN9_9BILA</name>
<accession>A0A183DQN9</accession>
<dbReference type="Proteomes" id="UP000271098">
    <property type="component" value="Unassembled WGS sequence"/>
</dbReference>
<dbReference type="WBParaSite" id="GPUH_0001104301-mRNA-1">
    <property type="protein sequence ID" value="GPUH_0001104301-mRNA-1"/>
    <property type="gene ID" value="GPUH_0001104301"/>
</dbReference>
<protein>
    <submittedName>
        <fullName evidence="1 3">Uncharacterized protein</fullName>
    </submittedName>
</protein>
<keyword evidence="2" id="KW-1185">Reference proteome</keyword>
<evidence type="ECO:0000313" key="2">
    <source>
        <dbReference type="Proteomes" id="UP000271098"/>
    </source>
</evidence>
<reference evidence="1 2" key="2">
    <citation type="submission" date="2018-11" db="EMBL/GenBank/DDBJ databases">
        <authorList>
            <consortium name="Pathogen Informatics"/>
        </authorList>
    </citation>
    <scope>NUCLEOTIDE SEQUENCE [LARGE SCALE GENOMIC DNA]</scope>
</reference>
<evidence type="ECO:0000313" key="1">
    <source>
        <dbReference type="EMBL" id="VDN18238.1"/>
    </source>
</evidence>
<sequence length="204" mass="21666">MRIEFEAVTGSDPVTQQNTVTKHGADASAHVMVQYDEVVGHNVTNGTDTISAAVNGRNTVTEHGKAAGQQAVIGRDMAAEANTTVVENDTVAGCNAVMELSATAEQGMMAKCEKVMQHDIVTGQNTVVESGTVKGQNTPVGQNTVPVEHYKAAVAKNVQAVIEKDSNVMVVSLALRATTAIGERLNRNFSKYVPLVRPCFRKIS</sequence>
<proteinExistence type="predicted"/>
<dbReference type="OrthoDB" id="205662at2759"/>
<dbReference type="EMBL" id="UYRT01078298">
    <property type="protein sequence ID" value="VDN18238.1"/>
    <property type="molecule type" value="Genomic_DNA"/>
</dbReference>
<gene>
    <name evidence="1" type="ORF">GPUH_LOCUS11030</name>
</gene>
<organism evidence="3">
    <name type="scientific">Gongylonema pulchrum</name>
    <dbReference type="NCBI Taxonomy" id="637853"/>
    <lineage>
        <taxon>Eukaryota</taxon>
        <taxon>Metazoa</taxon>
        <taxon>Ecdysozoa</taxon>
        <taxon>Nematoda</taxon>
        <taxon>Chromadorea</taxon>
        <taxon>Rhabditida</taxon>
        <taxon>Spirurina</taxon>
        <taxon>Spiruromorpha</taxon>
        <taxon>Spiruroidea</taxon>
        <taxon>Gongylonematidae</taxon>
        <taxon>Gongylonema</taxon>
    </lineage>
</organism>